<dbReference type="GO" id="GO:0120330">
    <property type="term" value="C:rixosome complex"/>
    <property type="evidence" value="ECO:0007669"/>
    <property type="project" value="UniProtKB-UniRule"/>
</dbReference>
<evidence type="ECO:0000256" key="6">
    <source>
        <dbReference type="RuleBase" id="RU369067"/>
    </source>
</evidence>
<feature type="compositionally biased region" description="Polar residues" evidence="7">
    <location>
        <begin position="429"/>
        <end position="443"/>
    </location>
</feature>
<dbReference type="GO" id="GO:0006261">
    <property type="term" value="P:DNA-templated DNA replication"/>
    <property type="evidence" value="ECO:0007669"/>
    <property type="project" value="TreeGrafter"/>
</dbReference>
<reference evidence="8 9" key="1">
    <citation type="journal article" date="2016" name="Genome Biol. Evol.">
        <title>Divergent and convergent evolution of fungal pathogenicity.</title>
        <authorList>
            <person name="Shang Y."/>
            <person name="Xiao G."/>
            <person name="Zheng P."/>
            <person name="Cen K."/>
            <person name="Zhan S."/>
            <person name="Wang C."/>
        </authorList>
    </citation>
    <scope>NUCLEOTIDE SEQUENCE [LARGE SCALE GENOMIC DNA]</scope>
    <source>
        <strain evidence="8 9">ARSEF 7405</strain>
    </source>
</reference>
<dbReference type="InterPro" id="IPR045227">
    <property type="entry name" value="WDR18/Ipi3/RID3"/>
</dbReference>
<accession>A0A168CQY6</accession>
<keyword evidence="4" id="KW-0677">Repeat</keyword>
<dbReference type="PANTHER" id="PTHR18763">
    <property type="entry name" value="WD-REPEAT PROTEIN 18"/>
    <property type="match status" value="1"/>
</dbReference>
<dbReference type="AlphaFoldDB" id="A0A168CQY6"/>
<evidence type="ECO:0000256" key="5">
    <source>
        <dbReference type="PROSITE-ProRule" id="PRU00221"/>
    </source>
</evidence>
<evidence type="ECO:0000313" key="8">
    <source>
        <dbReference type="EMBL" id="KZZ96904.1"/>
    </source>
</evidence>
<dbReference type="PROSITE" id="PS50294">
    <property type="entry name" value="WD_REPEATS_REGION"/>
    <property type="match status" value="1"/>
</dbReference>
<comment type="subunit">
    <text evidence="6">Component of the RIX1 complex, composed of IPI1, RIX1/IPI2 and IPI3 in a 1:2:2 stoichiometry. The complex interacts (via RIX1) with MDN1 (via its hexameric AAA ATPase ring) and the pre-60S ribosome particles.</text>
</comment>
<protein>
    <recommendedName>
        <fullName evidence="6">Pre-rRNA-processing protein IPI3</fullName>
    </recommendedName>
</protein>
<dbReference type="FunFam" id="2.130.10.10:FF:000929">
    <property type="entry name" value="Ribosomal assembly complex component Ipi3"/>
    <property type="match status" value="1"/>
</dbReference>
<dbReference type="Gene3D" id="2.130.10.10">
    <property type="entry name" value="YVTN repeat-like/Quinoprotein amine dehydrogenase"/>
    <property type="match status" value="2"/>
</dbReference>
<dbReference type="GO" id="GO:0006364">
    <property type="term" value="P:rRNA processing"/>
    <property type="evidence" value="ECO:0007669"/>
    <property type="project" value="UniProtKB-UniRule"/>
</dbReference>
<evidence type="ECO:0000256" key="2">
    <source>
        <dbReference type="ARBA" id="ARBA00010143"/>
    </source>
</evidence>
<keyword evidence="9" id="KW-1185">Reference proteome</keyword>
<dbReference type="GO" id="GO:0005656">
    <property type="term" value="C:nuclear pre-replicative complex"/>
    <property type="evidence" value="ECO:0007669"/>
    <property type="project" value="TreeGrafter"/>
</dbReference>
<feature type="compositionally biased region" description="Acidic residues" evidence="7">
    <location>
        <begin position="548"/>
        <end position="563"/>
    </location>
</feature>
<dbReference type="PROSITE" id="PS50082">
    <property type="entry name" value="WD_REPEATS_2"/>
    <property type="match status" value="2"/>
</dbReference>
<feature type="repeat" description="WD" evidence="5">
    <location>
        <begin position="186"/>
        <end position="230"/>
    </location>
</feature>
<evidence type="ECO:0000256" key="4">
    <source>
        <dbReference type="ARBA" id="ARBA00022737"/>
    </source>
</evidence>
<dbReference type="SUPFAM" id="SSF50978">
    <property type="entry name" value="WD40 repeat-like"/>
    <property type="match status" value="1"/>
</dbReference>
<dbReference type="SMART" id="SM00320">
    <property type="entry name" value="WD40"/>
    <property type="match status" value="4"/>
</dbReference>
<feature type="region of interest" description="Disordered" evidence="7">
    <location>
        <begin position="429"/>
        <end position="452"/>
    </location>
</feature>
<comment type="subcellular location">
    <subcellularLocation>
        <location evidence="6">Nucleus</location>
    </subcellularLocation>
</comment>
<dbReference type="EMBL" id="AZGZ01000002">
    <property type="protein sequence ID" value="KZZ96904.1"/>
    <property type="molecule type" value="Genomic_DNA"/>
</dbReference>
<feature type="repeat" description="WD" evidence="5">
    <location>
        <begin position="127"/>
        <end position="160"/>
    </location>
</feature>
<gene>
    <name evidence="8" type="ORF">AAP_00547</name>
</gene>
<dbReference type="PANTHER" id="PTHR18763:SF0">
    <property type="entry name" value="WD REPEAT-CONTAINING PROTEIN 18"/>
    <property type="match status" value="1"/>
</dbReference>
<evidence type="ECO:0000313" key="9">
    <source>
        <dbReference type="Proteomes" id="UP000242877"/>
    </source>
</evidence>
<dbReference type="InterPro" id="IPR015943">
    <property type="entry name" value="WD40/YVTN_repeat-like_dom_sf"/>
</dbReference>
<organism evidence="8 9">
    <name type="scientific">Ascosphaera apis ARSEF 7405</name>
    <dbReference type="NCBI Taxonomy" id="392613"/>
    <lineage>
        <taxon>Eukaryota</taxon>
        <taxon>Fungi</taxon>
        <taxon>Dikarya</taxon>
        <taxon>Ascomycota</taxon>
        <taxon>Pezizomycotina</taxon>
        <taxon>Eurotiomycetes</taxon>
        <taxon>Eurotiomycetidae</taxon>
        <taxon>Onygenales</taxon>
        <taxon>Ascosphaeraceae</taxon>
        <taxon>Ascosphaera</taxon>
    </lineage>
</organism>
<dbReference type="InterPro" id="IPR036322">
    <property type="entry name" value="WD40_repeat_dom_sf"/>
</dbReference>
<dbReference type="InterPro" id="IPR001680">
    <property type="entry name" value="WD40_rpt"/>
</dbReference>
<dbReference type="Proteomes" id="UP000242877">
    <property type="component" value="Unassembled WGS sequence"/>
</dbReference>
<keyword evidence="6" id="KW-0698">rRNA processing</keyword>
<feature type="compositionally biased region" description="Basic and acidic residues" evidence="7">
    <location>
        <begin position="530"/>
        <end position="547"/>
    </location>
</feature>
<keyword evidence="3 5" id="KW-0853">WD repeat</keyword>
<comment type="similarity">
    <text evidence="2 6">Belongs to the WD repeat IPI3/WDR18 family.</text>
</comment>
<proteinExistence type="inferred from homology"/>
<comment type="caution">
    <text evidence="8">The sequence shown here is derived from an EMBL/GenBank/DDBJ whole genome shotgun (WGS) entry which is preliminary data.</text>
</comment>
<comment type="function">
    <text evidence="1 6">Component of the RIX1 complex required for processing of ITS2 sequences from 35S pre-rRNA.</text>
</comment>
<dbReference type="VEuPathDB" id="FungiDB:AAP_00547"/>
<evidence type="ECO:0000256" key="1">
    <source>
        <dbReference type="ARBA" id="ARBA00002355"/>
    </source>
</evidence>
<dbReference type="OrthoDB" id="756370at2759"/>
<sequence length="563" mass="61443">MLSESFVASFATANTSQTPAAFRDVGICVHDFQPVPTLRTTYKKSQTARHCLAFNATHIFAAQLGKAVVNVYNRDRNTHEATVPFPERIRSLALVGRKDGPAILVLGTENGRLFLWETSTGRQISTSASHLQPITSLAVDPTNNFILSGSEDANVAVWSIPALMSFSAPAKSSQTQGRVNAPVRLFSNHRAAIASIAIGHSTGPHNFAVSLSQDSTAIVWEYRTGKVLRTYLLPSTPLSLTVDPADRAFYIGYEDGSIQSVDFFSPGDVQNPLYESERTTAAAQLSETNKWAPPSSEFGATECMTLSYDGTLILSGHRSGHIAKWDIGRKKYVSTIVNVASPVTNIFMSEPVGFTKPATQSPLVAHNIVKPRVDTAALAAADTVPSTYTMQTQIRSTKDDEFSDALSHQSFPDDLIAEGLAELAALRENSGNTTRSSQPSASQPVAEGVSSEELNKMEDELKQLKEQLSLQEAARRASVLEMTKLRERLVGLEHQNRALYSEHQKTQAERNQILTKKRELDLETRKAWLEAEKQGGKGDTILKKGRDDTEESGATDDTDMGDD</sequence>
<feature type="region of interest" description="Disordered" evidence="7">
    <location>
        <begin position="530"/>
        <end position="563"/>
    </location>
</feature>
<dbReference type="Pfam" id="PF00400">
    <property type="entry name" value="WD40"/>
    <property type="match status" value="1"/>
</dbReference>
<evidence type="ECO:0000256" key="7">
    <source>
        <dbReference type="SAM" id="MobiDB-lite"/>
    </source>
</evidence>
<keyword evidence="6" id="KW-0539">Nucleus</keyword>
<evidence type="ECO:0000256" key="3">
    <source>
        <dbReference type="ARBA" id="ARBA00022574"/>
    </source>
</evidence>
<name>A0A168CQY6_9EURO</name>